<reference evidence="9 10" key="1">
    <citation type="submission" date="2019-12" db="EMBL/GenBank/DDBJ databases">
        <title>Litoreibacter badius sp. nov., a novel bacteriochlorophyll a-containing bacterium in the genus Litoreibacter.</title>
        <authorList>
            <person name="Kanamuro M."/>
            <person name="Takabe Y."/>
            <person name="Mori K."/>
            <person name="Takaichi S."/>
            <person name="Hanada S."/>
        </authorList>
    </citation>
    <scope>NUCLEOTIDE SEQUENCE [LARGE SCALE GENOMIC DNA]</scope>
    <source>
        <strain evidence="9 10">K6</strain>
    </source>
</reference>
<name>A0A6N6JFX0_9RHOB</name>
<dbReference type="Pfam" id="PF05128">
    <property type="entry name" value="DUF697"/>
    <property type="match status" value="1"/>
</dbReference>
<evidence type="ECO:0000313" key="9">
    <source>
        <dbReference type="EMBL" id="GFE65251.1"/>
    </source>
</evidence>
<feature type="transmembrane region" description="Helical" evidence="8">
    <location>
        <begin position="92"/>
        <end position="113"/>
    </location>
</feature>
<evidence type="ECO:0000313" key="10">
    <source>
        <dbReference type="Proteomes" id="UP000436822"/>
    </source>
</evidence>
<keyword evidence="10" id="KW-1185">Reference proteome</keyword>
<gene>
    <name evidence="9" type="ORF">KIN_23250</name>
</gene>
<dbReference type="InterPro" id="IPR006507">
    <property type="entry name" value="UPF0283"/>
</dbReference>
<evidence type="ECO:0000256" key="4">
    <source>
        <dbReference type="ARBA" id="ARBA00022519"/>
    </source>
</evidence>
<keyword evidence="7 8" id="KW-0472">Membrane</keyword>
<protein>
    <submittedName>
        <fullName evidence="9">TIGR01620 family protein</fullName>
    </submittedName>
</protein>
<comment type="subcellular location">
    <subcellularLocation>
        <location evidence="1">Cell inner membrane</location>
        <topology evidence="1">Multi-pass membrane protein</topology>
    </subcellularLocation>
</comment>
<sequence length="344" mass="36053">MSGAKPKGPVLFDLDDAPQITEPVTPATAPVVPDLDTPKPSGQAMKTLAVVAARPRNRLVGLFWSALLSLIGFAVSVAAWDFVTGLLERNAVLGTIAMVLIGVVLIALLLLAGREWIAIGRLKRIDTLRVEAEAALTTGDLGAARRVRDQLLTLYSKRPGLDAARATVKERASDSFDADAALDLAERHLLAPLDAAAKAEVEAAARQVATVTAIVPIALADLIAALTANLRMIRRIAEIYGGRSGTLGNWRLTRAVMTHLVATGAVAVGDDMISSIAGGGVLSRISRRFGEGIINGALTARVGVAAIEVCRPLPFHAEKPPSVTRLMQRALTGLIPSGSATPKD</sequence>
<dbReference type="OrthoDB" id="9816060at2"/>
<comment type="similarity">
    <text evidence="2">Belongs to the UPF0283 family.</text>
</comment>
<organism evidence="9 10">
    <name type="scientific">Litoreibacter roseus</name>
    <dbReference type="NCBI Taxonomy" id="2601869"/>
    <lineage>
        <taxon>Bacteria</taxon>
        <taxon>Pseudomonadati</taxon>
        <taxon>Pseudomonadota</taxon>
        <taxon>Alphaproteobacteria</taxon>
        <taxon>Rhodobacterales</taxon>
        <taxon>Roseobacteraceae</taxon>
        <taxon>Litoreibacter</taxon>
    </lineage>
</organism>
<dbReference type="GO" id="GO:0005886">
    <property type="term" value="C:plasma membrane"/>
    <property type="evidence" value="ECO:0007669"/>
    <property type="project" value="UniProtKB-SubCell"/>
</dbReference>
<dbReference type="RefSeq" id="WP_159807034.1">
    <property type="nucleotide sequence ID" value="NZ_BLJE01000002.1"/>
</dbReference>
<evidence type="ECO:0000256" key="3">
    <source>
        <dbReference type="ARBA" id="ARBA00022475"/>
    </source>
</evidence>
<keyword evidence="5 8" id="KW-0812">Transmembrane</keyword>
<keyword evidence="6 8" id="KW-1133">Transmembrane helix</keyword>
<dbReference type="EMBL" id="BLJE01000002">
    <property type="protein sequence ID" value="GFE65251.1"/>
    <property type="molecule type" value="Genomic_DNA"/>
</dbReference>
<feature type="transmembrane region" description="Helical" evidence="8">
    <location>
        <begin position="59"/>
        <end position="80"/>
    </location>
</feature>
<dbReference type="NCBIfam" id="TIGR01620">
    <property type="entry name" value="hyp_HI0043"/>
    <property type="match status" value="1"/>
</dbReference>
<evidence type="ECO:0000256" key="8">
    <source>
        <dbReference type="SAM" id="Phobius"/>
    </source>
</evidence>
<dbReference type="Proteomes" id="UP000436822">
    <property type="component" value="Unassembled WGS sequence"/>
</dbReference>
<dbReference type="PANTHER" id="PTHR39342:SF1">
    <property type="entry name" value="UPF0283 MEMBRANE PROTEIN YCJF"/>
    <property type="match status" value="1"/>
</dbReference>
<keyword evidence="4" id="KW-0997">Cell inner membrane</keyword>
<evidence type="ECO:0000256" key="5">
    <source>
        <dbReference type="ARBA" id="ARBA00022692"/>
    </source>
</evidence>
<accession>A0A6N6JFX0</accession>
<proteinExistence type="inferred from homology"/>
<keyword evidence="3" id="KW-1003">Cell membrane</keyword>
<comment type="caution">
    <text evidence="9">The sequence shown here is derived from an EMBL/GenBank/DDBJ whole genome shotgun (WGS) entry which is preliminary data.</text>
</comment>
<evidence type="ECO:0000256" key="1">
    <source>
        <dbReference type="ARBA" id="ARBA00004429"/>
    </source>
</evidence>
<dbReference type="AlphaFoldDB" id="A0A6N6JFX0"/>
<dbReference type="PANTHER" id="PTHR39342">
    <property type="entry name" value="UPF0283 MEMBRANE PROTEIN YCJF"/>
    <property type="match status" value="1"/>
</dbReference>
<evidence type="ECO:0000256" key="2">
    <source>
        <dbReference type="ARBA" id="ARBA00008255"/>
    </source>
</evidence>
<evidence type="ECO:0000256" key="7">
    <source>
        <dbReference type="ARBA" id="ARBA00023136"/>
    </source>
</evidence>
<dbReference type="InterPro" id="IPR021147">
    <property type="entry name" value="DUF697"/>
</dbReference>
<evidence type="ECO:0000256" key="6">
    <source>
        <dbReference type="ARBA" id="ARBA00022989"/>
    </source>
</evidence>